<accession>A0ABS0VUN7</accession>
<dbReference type="EMBL" id="JAEIOT010000007">
    <property type="protein sequence ID" value="MBI9000494.1"/>
    <property type="molecule type" value="Genomic_DNA"/>
</dbReference>
<reference evidence="1 2" key="1">
    <citation type="submission" date="2020-12" db="EMBL/GenBank/DDBJ databases">
        <title>Genome public.</title>
        <authorList>
            <person name="Sun Q."/>
        </authorList>
    </citation>
    <scope>NUCLEOTIDE SEQUENCE [LARGE SCALE GENOMIC DNA]</scope>
    <source>
        <strain evidence="1 2">CCM 8864</strain>
    </source>
</reference>
<organism evidence="1 2">
    <name type="scientific">Corynebacterium marambiense</name>
    <dbReference type="NCBI Taxonomy" id="2765364"/>
    <lineage>
        <taxon>Bacteria</taxon>
        <taxon>Bacillati</taxon>
        <taxon>Actinomycetota</taxon>
        <taxon>Actinomycetes</taxon>
        <taxon>Mycobacteriales</taxon>
        <taxon>Corynebacteriaceae</taxon>
        <taxon>Corynebacterium</taxon>
    </lineage>
</organism>
<proteinExistence type="predicted"/>
<dbReference type="Proteomes" id="UP000625574">
    <property type="component" value="Unassembled WGS sequence"/>
</dbReference>
<evidence type="ECO:0000313" key="1">
    <source>
        <dbReference type="EMBL" id="MBI9000494.1"/>
    </source>
</evidence>
<gene>
    <name evidence="1" type="ORF">JDV76_05870</name>
</gene>
<name>A0ABS0VUN7_9CORY</name>
<dbReference type="RefSeq" id="WP_198735943.1">
    <property type="nucleotide sequence ID" value="NZ_JAEIOT010000007.1"/>
</dbReference>
<sequence length="93" mass="10109">MIIAREMDLTVSEIADSSQLRVMARISTLPERFGTVGEMVTFTIDGVERTAFGDSNFETGVAFTPKSGGRAITARFPVYVEEGGVDVRLRCAC</sequence>
<comment type="caution">
    <text evidence="1">The sequence shown here is derived from an EMBL/GenBank/DDBJ whole genome shotgun (WGS) entry which is preliminary data.</text>
</comment>
<evidence type="ECO:0000313" key="2">
    <source>
        <dbReference type="Proteomes" id="UP000625574"/>
    </source>
</evidence>
<keyword evidence="2" id="KW-1185">Reference proteome</keyword>
<protein>
    <submittedName>
        <fullName evidence="1">Uncharacterized protein</fullName>
    </submittedName>
</protein>